<feature type="transmembrane region" description="Helical" evidence="1">
    <location>
        <begin position="7"/>
        <end position="27"/>
    </location>
</feature>
<dbReference type="EMBL" id="CP001878">
    <property type="protein sequence ID" value="ADC50863.1"/>
    <property type="molecule type" value="Genomic_DNA"/>
</dbReference>
<dbReference type="AlphaFoldDB" id="D3FYL1"/>
<keyword evidence="1" id="KW-0812">Transmembrane</keyword>
<name>D3FYL1_ALKPO</name>
<proteinExistence type="predicted"/>
<reference evidence="2 3" key="1">
    <citation type="journal article" date="2011" name="Environ. Microbiol.">
        <title>Genome of alkaliphilic Bacillus pseudofirmus OF4 reveals adaptations that support the ability to grow in an external pH range from 7.5 to 11.4.</title>
        <authorList>
            <person name="Janto B."/>
            <person name="Ahmed A."/>
            <person name="Ito M."/>
            <person name="Liu J."/>
            <person name="Hicks D.B."/>
            <person name="Pagni S."/>
            <person name="Fackelmayer O.J."/>
            <person name="Smith T.A."/>
            <person name="Earl J."/>
            <person name="Elbourne L.D."/>
            <person name="Hassan K."/>
            <person name="Paulsen I.T."/>
            <person name="Kolsto A.B."/>
            <person name="Tourasse N.J."/>
            <person name="Ehrlich G.D."/>
            <person name="Boissy R."/>
            <person name="Ivey D.M."/>
            <person name="Li G."/>
            <person name="Xue Y."/>
            <person name="Ma Y."/>
            <person name="Hu F.Z."/>
            <person name="Krulwich T.A."/>
        </authorList>
    </citation>
    <scope>NUCLEOTIDE SEQUENCE [LARGE SCALE GENOMIC DNA]</scope>
    <source>
        <strain evidence="3">ATCC BAA-2126 / JCM 17055 / OF4</strain>
    </source>
</reference>
<dbReference type="RefSeq" id="WP_012958225.1">
    <property type="nucleotide sequence ID" value="NC_013791.2"/>
</dbReference>
<accession>D3FYL1</accession>
<sequence length="202" mass="22665">MFNGNKLVLILPAILMAIMFWGGYHFLGENETLTHEQLKEETGLVAEADDTGDGWLVNINWEWASMPDGGLYGEDYVSVAVLDEEGHAREDITFTDMKLELVYGDEVIYETEGEAVSNGVIFAYPNEIQEHQSLGNNGQAVVRLNGDEINKEDISIRMLHTWVNHSPLTKEDALFSNPDFSGAANVPYWVKEETPAQQQSRQ</sequence>
<keyword evidence="3" id="KW-1185">Reference proteome</keyword>
<keyword evidence="1" id="KW-0472">Membrane</keyword>
<dbReference type="Proteomes" id="UP000001544">
    <property type="component" value="Chromosome"/>
</dbReference>
<dbReference type="eggNOG" id="ENOG5032BQE">
    <property type="taxonomic scope" value="Bacteria"/>
</dbReference>
<evidence type="ECO:0000313" key="2">
    <source>
        <dbReference type="EMBL" id="ADC50863.1"/>
    </source>
</evidence>
<evidence type="ECO:0000256" key="1">
    <source>
        <dbReference type="SAM" id="Phobius"/>
    </source>
</evidence>
<protein>
    <submittedName>
        <fullName evidence="2">Uncharacterized protein</fullName>
    </submittedName>
</protein>
<dbReference type="HOGENOM" id="CLU_1451733_0_0_9"/>
<dbReference type="KEGG" id="bpf:BpOF4_14060"/>
<organism evidence="2 3">
    <name type="scientific">Alkalihalophilus pseudofirmus (strain ATCC BAA-2126 / JCM 17055 / OF4)</name>
    <name type="common">Bacillus pseudofirmus</name>
    <dbReference type="NCBI Taxonomy" id="398511"/>
    <lineage>
        <taxon>Bacteria</taxon>
        <taxon>Bacillati</taxon>
        <taxon>Bacillota</taxon>
        <taxon>Bacilli</taxon>
        <taxon>Bacillales</taxon>
        <taxon>Bacillaceae</taxon>
        <taxon>Alkalihalophilus</taxon>
    </lineage>
</organism>
<keyword evidence="1" id="KW-1133">Transmembrane helix</keyword>
<evidence type="ECO:0000313" key="3">
    <source>
        <dbReference type="Proteomes" id="UP000001544"/>
    </source>
</evidence>
<dbReference type="STRING" id="398511.BpOF4_14060"/>
<gene>
    <name evidence="2" type="ordered locus">BpOF4_14060</name>
</gene>